<dbReference type="Bgee" id="ENSMUSG00000004591">
    <property type="expression patterns" value="Expressed in superior cervical ganglion and 240 other cell types or tissues"/>
</dbReference>
<accession>G3UYE1</accession>
<feature type="transmembrane region" description="Helical" evidence="1">
    <location>
        <begin position="17"/>
        <end position="36"/>
    </location>
</feature>
<dbReference type="SMR" id="G3UYE1"/>
<gene>
    <name evidence="2 3" type="primary">Pkn2</name>
</gene>
<dbReference type="Ensembl" id="ENSMUST00000173913.8">
    <property type="protein sequence ID" value="ENSMUSP00000134046.2"/>
    <property type="gene ID" value="ENSMUSG00000004591.17"/>
</dbReference>
<name>G3UYE1_MOUSE</name>
<dbReference type="GeneTree" id="ENSGT00940000154339"/>
<evidence type="ECO:0000313" key="2">
    <source>
        <dbReference type="Ensembl" id="ENSMUSP00000134046.2"/>
    </source>
</evidence>
<keyword evidence="1" id="KW-0812">Transmembrane</keyword>
<evidence type="ECO:0000313" key="4">
    <source>
        <dbReference type="Proteomes" id="UP000000589"/>
    </source>
</evidence>
<reference evidence="2" key="4">
    <citation type="submission" date="2025-09" db="UniProtKB">
        <authorList>
            <consortium name="Ensembl"/>
        </authorList>
    </citation>
    <scope>IDENTIFICATION</scope>
    <source>
        <strain evidence="2">C57BL/6J</strain>
    </source>
</reference>
<dbReference type="Proteomes" id="UP000000589">
    <property type="component" value="Chromosome 3"/>
</dbReference>
<reference evidence="2 4" key="2">
    <citation type="journal article" date="2011" name="PLoS Biol.">
        <title>Modernizing reference genome assemblies.</title>
        <authorList>
            <person name="Church D.M."/>
            <person name="Schneider V.A."/>
            <person name="Graves T."/>
            <person name="Auger K."/>
            <person name="Cunningham F."/>
            <person name="Bouk N."/>
            <person name="Chen H.C."/>
            <person name="Agarwala R."/>
            <person name="McLaren W.M."/>
            <person name="Ritchie G.R."/>
            <person name="Albracht D."/>
            <person name="Kremitzki M."/>
            <person name="Rock S."/>
            <person name="Kotkiewicz H."/>
            <person name="Kremitzki C."/>
            <person name="Wollam A."/>
            <person name="Trani L."/>
            <person name="Fulton L."/>
            <person name="Fulton R."/>
            <person name="Matthews L."/>
            <person name="Whitehead S."/>
            <person name="Chow W."/>
            <person name="Torrance J."/>
            <person name="Dunn M."/>
            <person name="Harden G."/>
            <person name="Threadgold G."/>
            <person name="Wood J."/>
            <person name="Collins J."/>
            <person name="Heath P."/>
            <person name="Griffiths G."/>
            <person name="Pelan S."/>
            <person name="Grafham D."/>
            <person name="Eichler E.E."/>
            <person name="Weinstock G."/>
            <person name="Mardis E.R."/>
            <person name="Wilson R.K."/>
            <person name="Howe K."/>
            <person name="Flicek P."/>
            <person name="Hubbard T."/>
        </authorList>
    </citation>
    <scope>NUCLEOTIDE SEQUENCE [LARGE SCALE GENOMIC DNA]</scope>
    <source>
        <strain evidence="2 4">C57BL/6J</strain>
    </source>
</reference>
<dbReference type="AGR" id="MGI:109211"/>
<dbReference type="MGI" id="MGI:109211">
    <property type="gene designation" value="Pkn2"/>
</dbReference>
<dbReference type="VEuPathDB" id="HostDB:ENSMUSG00000004591"/>
<reference evidence="2 4" key="1">
    <citation type="journal article" date="2009" name="PLoS Biol.">
        <title>Lineage-specific biology revealed by a finished genome assembly of the mouse.</title>
        <authorList>
            <consortium name="Mouse Genome Sequencing Consortium"/>
            <person name="Church D.M."/>
            <person name="Goodstadt L."/>
            <person name="Hillier L.W."/>
            <person name="Zody M.C."/>
            <person name="Goldstein S."/>
            <person name="She X."/>
            <person name="Bult C.J."/>
            <person name="Agarwala R."/>
            <person name="Cherry J.L."/>
            <person name="DiCuccio M."/>
            <person name="Hlavina W."/>
            <person name="Kapustin Y."/>
            <person name="Meric P."/>
            <person name="Maglott D."/>
            <person name="Birtle Z."/>
            <person name="Marques A.C."/>
            <person name="Graves T."/>
            <person name="Zhou S."/>
            <person name="Teague B."/>
            <person name="Potamousis K."/>
            <person name="Churas C."/>
            <person name="Place M."/>
            <person name="Herschleb J."/>
            <person name="Runnheim R."/>
            <person name="Forrest D."/>
            <person name="Amos-Landgraf J."/>
            <person name="Schwartz D.C."/>
            <person name="Cheng Z."/>
            <person name="Lindblad-Toh K."/>
            <person name="Eichler E.E."/>
            <person name="Ponting C.P."/>
        </authorList>
    </citation>
    <scope>NUCLEOTIDE SEQUENCE [LARGE SCALE GENOMIC DNA]</scope>
    <source>
        <strain evidence="2 4">C57BL/6J</strain>
    </source>
</reference>
<protein>
    <submittedName>
        <fullName evidence="2">Protein kinase N2</fullName>
    </submittedName>
</protein>
<keyword evidence="1" id="KW-1133">Transmembrane helix</keyword>
<proteinExistence type="predicted"/>
<reference evidence="2" key="3">
    <citation type="submission" date="2025-08" db="UniProtKB">
        <authorList>
            <consortium name="Ensembl"/>
        </authorList>
    </citation>
    <scope>IDENTIFICATION</scope>
    <source>
        <strain evidence="2">C57BL/6J</strain>
    </source>
</reference>
<dbReference type="Antibodypedia" id="33594">
    <property type="antibodies" value="259 antibodies from 35 providers"/>
</dbReference>
<evidence type="ECO:0000256" key="1">
    <source>
        <dbReference type="SAM" id="Phobius"/>
    </source>
</evidence>
<evidence type="ECO:0000313" key="3">
    <source>
        <dbReference type="MGI" id="MGI:109211"/>
    </source>
</evidence>
<dbReference type="AlphaFoldDB" id="G3UYE1"/>
<keyword evidence="4" id="KW-1185">Reference proteome</keyword>
<sequence length="37" mass="4060">MASNPDRGEILLTELQIVRGLQILQIVTLVVLLATID</sequence>
<dbReference type="HOGENOM" id="CLU_3350906_0_0_1"/>
<keyword evidence="1" id="KW-0472">Membrane</keyword>
<organism evidence="2 4">
    <name type="scientific">Mus musculus</name>
    <name type="common">Mouse</name>
    <dbReference type="NCBI Taxonomy" id="10090"/>
    <lineage>
        <taxon>Eukaryota</taxon>
        <taxon>Metazoa</taxon>
        <taxon>Chordata</taxon>
        <taxon>Craniata</taxon>
        <taxon>Vertebrata</taxon>
        <taxon>Euteleostomi</taxon>
        <taxon>Mammalia</taxon>
        <taxon>Eutheria</taxon>
        <taxon>Euarchontoglires</taxon>
        <taxon>Glires</taxon>
        <taxon>Rodentia</taxon>
        <taxon>Myomorpha</taxon>
        <taxon>Muroidea</taxon>
        <taxon>Muridae</taxon>
        <taxon>Murinae</taxon>
        <taxon>Mus</taxon>
        <taxon>Mus</taxon>
    </lineage>
</organism>
<dbReference type="ExpressionAtlas" id="G3UYE1">
    <property type="expression patterns" value="baseline and differential"/>
</dbReference>